<dbReference type="InterPro" id="IPR050879">
    <property type="entry name" value="Acyltransferase_3"/>
</dbReference>
<gene>
    <name evidence="4" type="ORF">SAMN04488050_102354</name>
</gene>
<keyword evidence="4" id="KW-0378">Hydrolase</keyword>
<proteinExistence type="predicted"/>
<feature type="transmembrane region" description="Helical" evidence="1">
    <location>
        <begin position="221"/>
        <end position="239"/>
    </location>
</feature>
<evidence type="ECO:0000259" key="2">
    <source>
        <dbReference type="Pfam" id="PF01757"/>
    </source>
</evidence>
<feature type="domain" description="SGNH" evidence="3">
    <location>
        <begin position="420"/>
        <end position="642"/>
    </location>
</feature>
<keyword evidence="1" id="KW-0812">Transmembrane</keyword>
<evidence type="ECO:0000313" key="5">
    <source>
        <dbReference type="Proteomes" id="UP000199392"/>
    </source>
</evidence>
<keyword evidence="5" id="KW-1185">Reference proteome</keyword>
<dbReference type="AlphaFoldDB" id="A0A1I6QUJ0"/>
<keyword evidence="1" id="KW-1133">Transmembrane helix</keyword>
<dbReference type="Pfam" id="PF01757">
    <property type="entry name" value="Acyl_transf_3"/>
    <property type="match status" value="1"/>
</dbReference>
<dbReference type="Pfam" id="PF19040">
    <property type="entry name" value="SGNH"/>
    <property type="match status" value="1"/>
</dbReference>
<accession>A0A1I6QUJ0</accession>
<name>A0A1I6QUJ0_9RHOB</name>
<feature type="transmembrane region" description="Helical" evidence="1">
    <location>
        <begin position="276"/>
        <end position="293"/>
    </location>
</feature>
<protein>
    <submittedName>
        <fullName evidence="4">Peptidoglycan/LPS O-acetylase OafA/YrhL, contains acyltransferase and SGNH-hydrolase domains</fullName>
    </submittedName>
</protein>
<evidence type="ECO:0000256" key="1">
    <source>
        <dbReference type="SAM" id="Phobius"/>
    </source>
</evidence>
<feature type="transmembrane region" description="Helical" evidence="1">
    <location>
        <begin position="309"/>
        <end position="331"/>
    </location>
</feature>
<keyword evidence="4" id="KW-0012">Acyltransferase</keyword>
<dbReference type="GO" id="GO:0016747">
    <property type="term" value="F:acyltransferase activity, transferring groups other than amino-acyl groups"/>
    <property type="evidence" value="ECO:0007669"/>
    <property type="project" value="InterPro"/>
</dbReference>
<dbReference type="InterPro" id="IPR002656">
    <property type="entry name" value="Acyl_transf_3_dom"/>
</dbReference>
<evidence type="ECO:0000259" key="3">
    <source>
        <dbReference type="Pfam" id="PF19040"/>
    </source>
</evidence>
<dbReference type="GO" id="GO:0009103">
    <property type="term" value="P:lipopolysaccharide biosynthetic process"/>
    <property type="evidence" value="ECO:0007669"/>
    <property type="project" value="TreeGrafter"/>
</dbReference>
<feature type="domain" description="Acyltransferase 3" evidence="2">
    <location>
        <begin position="6"/>
        <end position="327"/>
    </location>
</feature>
<feature type="transmembrane region" description="Helical" evidence="1">
    <location>
        <begin position="7"/>
        <end position="25"/>
    </location>
</feature>
<feature type="transmembrane region" description="Helical" evidence="1">
    <location>
        <begin position="31"/>
        <end position="51"/>
    </location>
</feature>
<organism evidence="4 5">
    <name type="scientific">Alloyangia pacifica</name>
    <dbReference type="NCBI Taxonomy" id="311180"/>
    <lineage>
        <taxon>Bacteria</taxon>
        <taxon>Pseudomonadati</taxon>
        <taxon>Pseudomonadota</taxon>
        <taxon>Alphaproteobacteria</taxon>
        <taxon>Rhodobacterales</taxon>
        <taxon>Roseobacteraceae</taxon>
        <taxon>Alloyangia</taxon>
    </lineage>
</organism>
<dbReference type="GO" id="GO:0016787">
    <property type="term" value="F:hydrolase activity"/>
    <property type="evidence" value="ECO:0007669"/>
    <property type="project" value="UniProtKB-KW"/>
</dbReference>
<dbReference type="PANTHER" id="PTHR23028:SF53">
    <property type="entry name" value="ACYL_TRANSF_3 DOMAIN-CONTAINING PROTEIN"/>
    <property type="match status" value="1"/>
</dbReference>
<dbReference type="PANTHER" id="PTHR23028">
    <property type="entry name" value="ACETYLTRANSFERASE"/>
    <property type="match status" value="1"/>
</dbReference>
<feature type="transmembrane region" description="Helical" evidence="1">
    <location>
        <begin position="245"/>
        <end position="264"/>
    </location>
</feature>
<feature type="transmembrane region" description="Helical" evidence="1">
    <location>
        <begin position="162"/>
        <end position="181"/>
    </location>
</feature>
<reference evidence="5" key="1">
    <citation type="submission" date="2016-10" db="EMBL/GenBank/DDBJ databases">
        <authorList>
            <person name="Varghese N."/>
            <person name="Submissions S."/>
        </authorList>
    </citation>
    <scope>NUCLEOTIDE SEQUENCE [LARGE SCALE GENOMIC DNA]</scope>
    <source>
        <strain evidence="5">DSM 26894</strain>
    </source>
</reference>
<feature type="transmembrane region" description="Helical" evidence="1">
    <location>
        <begin position="135"/>
        <end position="155"/>
    </location>
</feature>
<keyword evidence="1" id="KW-0472">Membrane</keyword>
<dbReference type="GO" id="GO:0016020">
    <property type="term" value="C:membrane"/>
    <property type="evidence" value="ECO:0007669"/>
    <property type="project" value="TreeGrafter"/>
</dbReference>
<keyword evidence="4" id="KW-0808">Transferase</keyword>
<dbReference type="EMBL" id="FOZW01000002">
    <property type="protein sequence ID" value="SFS56156.1"/>
    <property type="molecule type" value="Genomic_DNA"/>
</dbReference>
<feature type="transmembrane region" description="Helical" evidence="1">
    <location>
        <begin position="72"/>
        <end position="91"/>
    </location>
</feature>
<feature type="transmembrane region" description="Helical" evidence="1">
    <location>
        <begin position="343"/>
        <end position="365"/>
    </location>
</feature>
<evidence type="ECO:0000313" key="4">
    <source>
        <dbReference type="EMBL" id="SFS56156.1"/>
    </source>
</evidence>
<dbReference type="InterPro" id="IPR043968">
    <property type="entry name" value="SGNH"/>
</dbReference>
<dbReference type="Proteomes" id="UP000199392">
    <property type="component" value="Unassembled WGS sequence"/>
</dbReference>
<sequence length="667" mass="74565">MKYRSEIDGLRSVAVLPVIFFHAGWHLFGGGFVGVDIFFVISGYLITTIIADELSRGEFSILRFYERRAKRILPALFVVCAVSLLMAWLLLHSRDFTDFTSSLVAVATFSSNILFWLEADYFDTAAEMKPMLHTWSLAVEEQFYIFFPLLLMALWRLGQTRLAWIIAAICLGSLALAQWQVVHAPMAAFFLLPARAWELGIGALCAFYLRGSPPALSTALRNALSLLGLGLIAYAIFGFDARTPTPSLTTLAPTLGTALIILFASPGTWVQSLLSLRPMVAVGLISYSAYLWHQPLMSFARHNSLEEPAWYVMAALVVLTLVLAWLSLRYIETPVRKGRMPQIRVFAFSATGLLAFVALGLFVYATDSATIASGRHNLLDRQIAMLDYENNNTSLREASWTPLDSYARQLDCLGDCKSGNNQRKWFDASSDKLHLLLVGNSHSKDMFNMLFMSAPTTKQVELARFEAQIGELTHGNPIFKAESYREADAVMVVSRYEEDRGDAAALESLVRRFRDDGKSVVLVKNIFEFPTYLGGKWTIFDKIVHEAYAAGLTDGAEIAARSNAEYYAIYRTGEQDTRVVAANAEIDRIGALFPDVIVLDRMDYVCAEAERICYSANEKLEKYFPDYGHHTLVGAAFFSKRVDETGWLKPVLDLAQFKQAAQQSPMR</sequence>
<dbReference type="RefSeq" id="WP_092419836.1">
    <property type="nucleotide sequence ID" value="NZ_FNCL01000001.1"/>
</dbReference>
<feature type="transmembrane region" description="Helical" evidence="1">
    <location>
        <begin position="187"/>
        <end position="209"/>
    </location>
</feature>
<dbReference type="OrthoDB" id="9796461at2"/>